<dbReference type="EMBL" id="BMZB01000001">
    <property type="protein sequence ID" value="GGZ30408.1"/>
    <property type="molecule type" value="Genomic_DNA"/>
</dbReference>
<dbReference type="InterPro" id="IPR025166">
    <property type="entry name" value="Integrase_DNA_bind_dom"/>
</dbReference>
<dbReference type="InterPro" id="IPR002104">
    <property type="entry name" value="Integrase_catalytic"/>
</dbReference>
<name>A0A918Q2S3_9CAUL</name>
<dbReference type="InterPro" id="IPR010998">
    <property type="entry name" value="Integrase_recombinase_N"/>
</dbReference>
<evidence type="ECO:0000313" key="9">
    <source>
        <dbReference type="Proteomes" id="UP000662572"/>
    </source>
</evidence>
<dbReference type="InterPro" id="IPR053876">
    <property type="entry name" value="Phage_int_M"/>
</dbReference>
<evidence type="ECO:0000256" key="5">
    <source>
        <dbReference type="PROSITE-ProRule" id="PRU01248"/>
    </source>
</evidence>
<dbReference type="Pfam" id="PF00589">
    <property type="entry name" value="Phage_integrase"/>
    <property type="match status" value="1"/>
</dbReference>
<dbReference type="InterPro" id="IPR044068">
    <property type="entry name" value="CB"/>
</dbReference>
<dbReference type="InterPro" id="IPR038488">
    <property type="entry name" value="Integrase_DNA-bd_sf"/>
</dbReference>
<keyword evidence="4" id="KW-0233">DNA recombination</keyword>
<dbReference type="CDD" id="cd00801">
    <property type="entry name" value="INT_P4_C"/>
    <property type="match status" value="1"/>
</dbReference>
<accession>A0A918Q2S3</accession>
<dbReference type="GO" id="GO:0015074">
    <property type="term" value="P:DNA integration"/>
    <property type="evidence" value="ECO:0007669"/>
    <property type="project" value="UniProtKB-KW"/>
</dbReference>
<reference evidence="8" key="2">
    <citation type="submission" date="2020-09" db="EMBL/GenBank/DDBJ databases">
        <authorList>
            <person name="Sun Q."/>
            <person name="Kim S."/>
        </authorList>
    </citation>
    <scope>NUCLEOTIDE SEQUENCE</scope>
    <source>
        <strain evidence="8">KCTC 32296</strain>
    </source>
</reference>
<dbReference type="GO" id="GO:0006310">
    <property type="term" value="P:DNA recombination"/>
    <property type="evidence" value="ECO:0007669"/>
    <property type="project" value="UniProtKB-KW"/>
</dbReference>
<dbReference type="Gene3D" id="3.30.160.390">
    <property type="entry name" value="Integrase, DNA-binding domain"/>
    <property type="match status" value="1"/>
</dbReference>
<keyword evidence="9" id="KW-1185">Reference proteome</keyword>
<comment type="similarity">
    <text evidence="1">Belongs to the 'phage' integrase family.</text>
</comment>
<dbReference type="PANTHER" id="PTHR30629">
    <property type="entry name" value="PROPHAGE INTEGRASE"/>
    <property type="match status" value="1"/>
</dbReference>
<gene>
    <name evidence="8" type="ORF">GCM10011273_15840</name>
</gene>
<evidence type="ECO:0000313" key="8">
    <source>
        <dbReference type="EMBL" id="GGZ30408.1"/>
    </source>
</evidence>
<dbReference type="Proteomes" id="UP000662572">
    <property type="component" value="Unassembled WGS sequence"/>
</dbReference>
<evidence type="ECO:0000259" key="6">
    <source>
        <dbReference type="PROSITE" id="PS51898"/>
    </source>
</evidence>
<dbReference type="PANTHER" id="PTHR30629:SF2">
    <property type="entry name" value="PROPHAGE INTEGRASE INTS-RELATED"/>
    <property type="match status" value="1"/>
</dbReference>
<proteinExistence type="inferred from homology"/>
<dbReference type="PROSITE" id="PS51898">
    <property type="entry name" value="TYR_RECOMBINASE"/>
    <property type="match status" value="1"/>
</dbReference>
<organism evidence="8 9">
    <name type="scientific">Asticcacaulis endophyticus</name>
    <dbReference type="NCBI Taxonomy" id="1395890"/>
    <lineage>
        <taxon>Bacteria</taxon>
        <taxon>Pseudomonadati</taxon>
        <taxon>Pseudomonadota</taxon>
        <taxon>Alphaproteobacteria</taxon>
        <taxon>Caulobacterales</taxon>
        <taxon>Caulobacteraceae</taxon>
        <taxon>Asticcacaulis</taxon>
    </lineage>
</organism>
<feature type="domain" description="Core-binding (CB)" evidence="7">
    <location>
        <begin position="99"/>
        <end position="180"/>
    </location>
</feature>
<protein>
    <submittedName>
        <fullName evidence="8">Integrase</fullName>
    </submittedName>
</protein>
<keyword evidence="3 5" id="KW-0238">DNA-binding</keyword>
<dbReference type="Pfam" id="PF13356">
    <property type="entry name" value="Arm-DNA-bind_3"/>
    <property type="match status" value="1"/>
</dbReference>
<evidence type="ECO:0000256" key="4">
    <source>
        <dbReference type="ARBA" id="ARBA00023172"/>
    </source>
</evidence>
<dbReference type="AlphaFoldDB" id="A0A918Q2S3"/>
<dbReference type="InterPro" id="IPR011010">
    <property type="entry name" value="DNA_brk_join_enz"/>
</dbReference>
<evidence type="ECO:0000256" key="3">
    <source>
        <dbReference type="ARBA" id="ARBA00023125"/>
    </source>
</evidence>
<dbReference type="PROSITE" id="PS51900">
    <property type="entry name" value="CB"/>
    <property type="match status" value="1"/>
</dbReference>
<evidence type="ECO:0000256" key="2">
    <source>
        <dbReference type="ARBA" id="ARBA00022908"/>
    </source>
</evidence>
<dbReference type="InterPro" id="IPR013762">
    <property type="entry name" value="Integrase-like_cat_sf"/>
</dbReference>
<dbReference type="Gene3D" id="1.10.443.10">
    <property type="entry name" value="Intergrase catalytic core"/>
    <property type="match status" value="1"/>
</dbReference>
<sequence>MALTDAQIRGAKPKSDRAYKLYDEYGLFIHISLSGAKLWRFRFQYAGKEKTLSLGAYPAIGVREARHNRDEARRLLAAGKDPSAERKRQKIATSLAARNTFEAVAEELIDKNEKEGMAEVTLSKQRWIVSLLAPSIGDRPISDLEPLEVLNALKQIEKGARYETTQRARSLASRIFRYAIITGRARHNAAADLGMALISHKPKHHAAIIDPDALGALLRAIEDFEAGTSVMFGLRLLPHVFVRPGELRHAEWREFDFEKAIWRIPAGRMKMRDEHVVPLSRQSIAILQEARYYHINGPLVFPSVRTWMRPMSENTLTAALRRMGYSGDEMTAHGFRSTASTLLNESGLWSPDTIERALAHKDANTVRGIYHRGTHWKERVEMAQWWSDHLDELRLTAGLKRGEGSNVARQATPFLTSSTLSGRQQ</sequence>
<dbReference type="InterPro" id="IPR050808">
    <property type="entry name" value="Phage_Integrase"/>
</dbReference>
<dbReference type="SUPFAM" id="SSF56349">
    <property type="entry name" value="DNA breaking-rejoining enzymes"/>
    <property type="match status" value="1"/>
</dbReference>
<dbReference type="GO" id="GO:0003677">
    <property type="term" value="F:DNA binding"/>
    <property type="evidence" value="ECO:0007669"/>
    <property type="project" value="UniProtKB-UniRule"/>
</dbReference>
<feature type="domain" description="Tyr recombinase" evidence="6">
    <location>
        <begin position="204"/>
        <end position="387"/>
    </location>
</feature>
<dbReference type="Gene3D" id="1.10.150.130">
    <property type="match status" value="1"/>
</dbReference>
<evidence type="ECO:0000259" key="7">
    <source>
        <dbReference type="PROSITE" id="PS51900"/>
    </source>
</evidence>
<dbReference type="RefSeq" id="WP_189485817.1">
    <property type="nucleotide sequence ID" value="NZ_BMZB01000001.1"/>
</dbReference>
<dbReference type="Pfam" id="PF22022">
    <property type="entry name" value="Phage_int_M"/>
    <property type="match status" value="1"/>
</dbReference>
<reference evidence="8" key="1">
    <citation type="journal article" date="2014" name="Int. J. Syst. Evol. Microbiol.">
        <title>Complete genome sequence of Corynebacterium casei LMG S-19264T (=DSM 44701T), isolated from a smear-ripened cheese.</title>
        <authorList>
            <consortium name="US DOE Joint Genome Institute (JGI-PGF)"/>
            <person name="Walter F."/>
            <person name="Albersmeier A."/>
            <person name="Kalinowski J."/>
            <person name="Ruckert C."/>
        </authorList>
    </citation>
    <scope>NUCLEOTIDE SEQUENCE</scope>
    <source>
        <strain evidence="8">KCTC 32296</strain>
    </source>
</reference>
<comment type="caution">
    <text evidence="8">The sequence shown here is derived from an EMBL/GenBank/DDBJ whole genome shotgun (WGS) entry which is preliminary data.</text>
</comment>
<keyword evidence="2" id="KW-0229">DNA integration</keyword>
<evidence type="ECO:0000256" key="1">
    <source>
        <dbReference type="ARBA" id="ARBA00008857"/>
    </source>
</evidence>